<comment type="caution">
    <text evidence="3">The sequence shown here is derived from an EMBL/GenBank/DDBJ whole genome shotgun (WGS) entry which is preliminary data.</text>
</comment>
<dbReference type="RefSeq" id="WP_311761341.1">
    <property type="nucleotide sequence ID" value="NZ_JAVRQI010000019.1"/>
</dbReference>
<proteinExistence type="predicted"/>
<feature type="domain" description="Plasmid replication protein C N-terminal" evidence="2">
    <location>
        <begin position="13"/>
        <end position="161"/>
    </location>
</feature>
<evidence type="ECO:0000313" key="3">
    <source>
        <dbReference type="EMBL" id="MDT1064200.1"/>
    </source>
</evidence>
<name>A0ABU3EIX7_9RHOB</name>
<evidence type="ECO:0000256" key="1">
    <source>
        <dbReference type="SAM" id="MobiDB-lite"/>
    </source>
</evidence>
<keyword evidence="4" id="KW-1185">Reference proteome</keyword>
<organism evidence="3 4">
    <name type="scientific">Paracoccus broussonetiae</name>
    <dbReference type="NCBI Taxonomy" id="3075834"/>
    <lineage>
        <taxon>Bacteria</taxon>
        <taxon>Pseudomonadati</taxon>
        <taxon>Pseudomonadota</taxon>
        <taxon>Alphaproteobacteria</taxon>
        <taxon>Rhodobacterales</taxon>
        <taxon>Paracoccaceae</taxon>
        <taxon>Paracoccus</taxon>
    </lineage>
</organism>
<feature type="region of interest" description="Disordered" evidence="1">
    <location>
        <begin position="261"/>
        <end position="299"/>
    </location>
</feature>
<evidence type="ECO:0000313" key="4">
    <source>
        <dbReference type="Proteomes" id="UP001251085"/>
    </source>
</evidence>
<dbReference type="Pfam" id="PF03428">
    <property type="entry name" value="RP-C"/>
    <property type="match status" value="1"/>
</dbReference>
<reference evidence="4" key="1">
    <citation type="submission" date="2023-07" db="EMBL/GenBank/DDBJ databases">
        <title>Characterization of two Paracoccaceae strains isolated from Phycosphere and proposal of Xinfangfangia lacusdiani sp. nov.</title>
        <authorList>
            <person name="Deng Y."/>
            <person name="Zhang Y.Q."/>
        </authorList>
    </citation>
    <scope>NUCLEOTIDE SEQUENCE [LARGE SCALE GENOMIC DNA]</scope>
    <source>
        <strain evidence="4">CPCC 101403</strain>
    </source>
</reference>
<accession>A0ABU3EIX7</accession>
<evidence type="ECO:0000259" key="2">
    <source>
        <dbReference type="Pfam" id="PF03428"/>
    </source>
</evidence>
<dbReference type="Proteomes" id="UP001251085">
    <property type="component" value="Unassembled WGS sequence"/>
</dbReference>
<dbReference type="EMBL" id="JAVRQI010000019">
    <property type="protein sequence ID" value="MDT1064200.1"/>
    <property type="molecule type" value="Genomic_DNA"/>
</dbReference>
<dbReference type="InterPro" id="IPR005090">
    <property type="entry name" value="RepC_N"/>
</dbReference>
<gene>
    <name evidence="3" type="ORF">RM190_20220</name>
</gene>
<sequence>MGSIADQPAFRPISRREIMSAVNTSRRQLGLRQGSLVVLDALLSCLACQDQNGKEAPVTHLTLLTVYASNETLCFRAKGLTDRQLRRHLYTLEKANLLRRRDSANGKRFPIMLRGKAIGAFGLDLSPLFARADELMIMAQRHREQAEELRGVRARVLQLRAKCLGLKLDDVTATFVEGVGNLMRRASLTLVEAHTVFTRLTTVISNHYSNSAVEGSELTEAITPVISATDANHSCAKPTETPSVSPEATSSLVTTNIPVAAPPTAEDMDAAKTPASDGQNVRHIEPESDTKKRNHGNEPNQLWSELTEVNAFYAAPTSVSDATVIAFEFGRMLRISRDILTSALVKISLWDLLRIEDRIAQKADTILNPDAYLKSILSTL</sequence>
<feature type="compositionally biased region" description="Basic and acidic residues" evidence="1">
    <location>
        <begin position="280"/>
        <end position="291"/>
    </location>
</feature>
<protein>
    <submittedName>
        <fullName evidence="3">Helix-turn-helix domain-containing protein</fullName>
    </submittedName>
</protein>